<name>A0AAD9EBP2_9PEZI</name>
<sequence>MNQSSSSSQSVDESVGTKGYAACLLWCTGSRVLGTADIYSIVKKRIRPIRLARFRLVENGDLAMSAMITPIRSYCCRNSGLLV</sequence>
<evidence type="ECO:0000313" key="2">
    <source>
        <dbReference type="Proteomes" id="UP001243330"/>
    </source>
</evidence>
<dbReference type="EMBL" id="JAQOWY010000713">
    <property type="protein sequence ID" value="KAK1839146.1"/>
    <property type="molecule type" value="Genomic_DNA"/>
</dbReference>
<protein>
    <submittedName>
        <fullName evidence="1">Uncharacterized protein</fullName>
    </submittedName>
</protein>
<proteinExistence type="predicted"/>
<keyword evidence="2" id="KW-1185">Reference proteome</keyword>
<evidence type="ECO:0000313" key="1">
    <source>
        <dbReference type="EMBL" id="KAK1839146.1"/>
    </source>
</evidence>
<reference evidence="1" key="1">
    <citation type="submission" date="2023-01" db="EMBL/GenBank/DDBJ databases">
        <title>Colletotrichum chrysophilum M932 genome sequence.</title>
        <authorList>
            <person name="Baroncelli R."/>
        </authorList>
    </citation>
    <scope>NUCLEOTIDE SEQUENCE</scope>
    <source>
        <strain evidence="1">M932</strain>
    </source>
</reference>
<gene>
    <name evidence="1" type="ORF">CCHR01_18224</name>
</gene>
<dbReference type="AlphaFoldDB" id="A0AAD9EBP2"/>
<dbReference type="Proteomes" id="UP001243330">
    <property type="component" value="Unassembled WGS sequence"/>
</dbReference>
<comment type="caution">
    <text evidence="1">The sequence shown here is derived from an EMBL/GenBank/DDBJ whole genome shotgun (WGS) entry which is preliminary data.</text>
</comment>
<organism evidence="1 2">
    <name type="scientific">Colletotrichum chrysophilum</name>
    <dbReference type="NCBI Taxonomy" id="1836956"/>
    <lineage>
        <taxon>Eukaryota</taxon>
        <taxon>Fungi</taxon>
        <taxon>Dikarya</taxon>
        <taxon>Ascomycota</taxon>
        <taxon>Pezizomycotina</taxon>
        <taxon>Sordariomycetes</taxon>
        <taxon>Hypocreomycetidae</taxon>
        <taxon>Glomerellales</taxon>
        <taxon>Glomerellaceae</taxon>
        <taxon>Colletotrichum</taxon>
        <taxon>Colletotrichum gloeosporioides species complex</taxon>
    </lineage>
</organism>
<accession>A0AAD9EBP2</accession>